<evidence type="ECO:0000259" key="1">
    <source>
        <dbReference type="Pfam" id="PF12969"/>
    </source>
</evidence>
<dbReference type="RefSeq" id="WP_144913096.1">
    <property type="nucleotide sequence ID" value="NZ_VLLI01000007.1"/>
</dbReference>
<dbReference type="AlphaFoldDB" id="A0A562U2G1"/>
<evidence type="ECO:0000313" key="3">
    <source>
        <dbReference type="Proteomes" id="UP000317010"/>
    </source>
</evidence>
<sequence>MKKQIFSLIIGVLSFQQLFSQTSNIEREKWADKPAIHHLDNKYSKESAVVLYDNRRVEFIDEPKNEVAEYYTLHRIIHINDDRGIETFNKIYLGFSETSDVVDVKARTILPGGKIIELDKNNIKDLKEEDGGVYKIFALDGLEKGCEVEYLYTFKRSTSFFGREVVQERIPILQTTFSIIAPDRLRFEIKPYNFSLSPTDTVISGKRIAQCNIKETAGAEDEKYSFYGANLERIEFKLSFNDMIRKGERLFTWTELAKRIFAVYTYYSDKEYKKVTQMVADNGWDKLNGEVAKITAVENFVKKSYSYNEDLKSEEGNKLENVIQKKIAGTIGITRLYAAIFQSLDIKYQFVLTGNRSKYIIDRGFENWNNCDDPLFYFPVENKFIAPSRPDYRYPWIVPEWAGTNGLFCKTISVGSLTTAIAEVKPIVLEDYTQSYENIDSRLELNKNLDSLSIDSRESFGGYDAVSMRDAFNFANDEQKRTFIKELAKAVSSTDHIISSEVLNKEFEDANSNLPVVLHIKTKSDALIESAGDKLLVKIGLAIGPQVEMYQEKPRQAPVDIDFGHIEERKIDFIIPDGYTISNANDLKIDQTFKDNGELTMGFASGYEIKGNVLSVHIMEEYRKPFYPLAQFDQFRKIINASSDFNKVVLILVKKS</sequence>
<dbReference type="InterPro" id="IPR024618">
    <property type="entry name" value="DUF3857"/>
</dbReference>
<gene>
    <name evidence="2" type="ORF">JN11_02597</name>
</gene>
<dbReference type="Gene3D" id="2.60.40.3140">
    <property type="match status" value="1"/>
</dbReference>
<reference evidence="2 3" key="1">
    <citation type="submission" date="2019-07" db="EMBL/GenBank/DDBJ databases">
        <title>Genomic Encyclopedia of Archaeal and Bacterial Type Strains, Phase II (KMG-II): from individual species to whole genera.</title>
        <authorList>
            <person name="Goeker M."/>
        </authorList>
    </citation>
    <scope>NUCLEOTIDE SEQUENCE [LARGE SCALE GENOMIC DNA]</scope>
    <source>
        <strain evidence="2 3">ATCC BAA-1854</strain>
    </source>
</reference>
<name>A0A562U2G1_9SPHI</name>
<dbReference type="Pfam" id="PF12969">
    <property type="entry name" value="DUF3857"/>
    <property type="match status" value="1"/>
</dbReference>
<dbReference type="Gene3D" id="2.60.120.1130">
    <property type="match status" value="1"/>
</dbReference>
<accession>A0A562U2G1</accession>
<evidence type="ECO:0000313" key="2">
    <source>
        <dbReference type="EMBL" id="TWI99280.1"/>
    </source>
</evidence>
<dbReference type="EMBL" id="VLLI01000007">
    <property type="protein sequence ID" value="TWI99280.1"/>
    <property type="molecule type" value="Genomic_DNA"/>
</dbReference>
<dbReference type="Proteomes" id="UP000317010">
    <property type="component" value="Unassembled WGS sequence"/>
</dbReference>
<protein>
    <submittedName>
        <fullName evidence="2">Uncharacterized protein DUF3857</fullName>
    </submittedName>
</protein>
<proteinExistence type="predicted"/>
<comment type="caution">
    <text evidence="2">The sequence shown here is derived from an EMBL/GenBank/DDBJ whole genome shotgun (WGS) entry which is preliminary data.</text>
</comment>
<keyword evidence="3" id="KW-1185">Reference proteome</keyword>
<dbReference type="OrthoDB" id="1153981at2"/>
<organism evidence="2 3">
    <name type="scientific">Mucilaginibacter frigoritolerans</name>
    <dbReference type="NCBI Taxonomy" id="652788"/>
    <lineage>
        <taxon>Bacteria</taxon>
        <taxon>Pseudomonadati</taxon>
        <taxon>Bacteroidota</taxon>
        <taxon>Sphingobacteriia</taxon>
        <taxon>Sphingobacteriales</taxon>
        <taxon>Sphingobacteriaceae</taxon>
        <taxon>Mucilaginibacter</taxon>
    </lineage>
</organism>
<feature type="domain" description="DUF3857" evidence="1">
    <location>
        <begin position="70"/>
        <end position="204"/>
    </location>
</feature>